<organism evidence="1 2">
    <name type="scientific">Mucilaginibacter conchicola</name>
    <dbReference type="NCBI Taxonomy" id="2303333"/>
    <lineage>
        <taxon>Bacteria</taxon>
        <taxon>Pseudomonadati</taxon>
        <taxon>Bacteroidota</taxon>
        <taxon>Sphingobacteriia</taxon>
        <taxon>Sphingobacteriales</taxon>
        <taxon>Sphingobacteriaceae</taxon>
        <taxon>Mucilaginibacter</taxon>
    </lineage>
</organism>
<evidence type="ECO:0000313" key="2">
    <source>
        <dbReference type="Proteomes" id="UP000264217"/>
    </source>
</evidence>
<accession>A0A372NY16</accession>
<reference evidence="1 2" key="1">
    <citation type="submission" date="2018-08" db="EMBL/GenBank/DDBJ databases">
        <title>Mucilaginibacter sp. MYSH2.</title>
        <authorList>
            <person name="Seo T."/>
        </authorList>
    </citation>
    <scope>NUCLEOTIDE SEQUENCE [LARGE SCALE GENOMIC DNA]</scope>
    <source>
        <strain evidence="1 2">MYSH2</strain>
    </source>
</reference>
<name>A0A372NY16_9SPHI</name>
<dbReference type="EMBL" id="QWDC01000001">
    <property type="protein sequence ID" value="RFZ94932.1"/>
    <property type="molecule type" value="Genomic_DNA"/>
</dbReference>
<protein>
    <submittedName>
        <fullName evidence="1">Uncharacterized protein</fullName>
    </submittedName>
</protein>
<comment type="caution">
    <text evidence="1">The sequence shown here is derived from an EMBL/GenBank/DDBJ whole genome shotgun (WGS) entry which is preliminary data.</text>
</comment>
<sequence length="236" mass="25785">MPLIYLYDVIPNKDLLNAAVLNNAEWCNTICGAKGAAGIFDADVWHAGGAPPQYYPNLVTLRADVSTEHIGRFAENSDADFSIKDSFNDLDLTTLSMIKLFEAEWLLAPDVQTSATGYEIVSNDDEIMQWQNAWDKDMPSGFFNASLLKNGDVKFIGIKKNGVYMAGAILNLSKNVVGISNLFYGDDIPGAVNVFLSASQHLFPGLPVVGYSRGNELDDLKSKGWLSLGPLSVWVK</sequence>
<keyword evidence="2" id="KW-1185">Reference proteome</keyword>
<proteinExistence type="predicted"/>
<dbReference type="Proteomes" id="UP000264217">
    <property type="component" value="Unassembled WGS sequence"/>
</dbReference>
<evidence type="ECO:0000313" key="1">
    <source>
        <dbReference type="EMBL" id="RFZ94932.1"/>
    </source>
</evidence>
<dbReference type="AlphaFoldDB" id="A0A372NY16"/>
<gene>
    <name evidence="1" type="ORF">D0C36_05220</name>
</gene>